<dbReference type="GO" id="GO:0008299">
    <property type="term" value="P:isoprenoid biosynthetic process"/>
    <property type="evidence" value="ECO:0007669"/>
    <property type="project" value="UniProtKB-KW"/>
</dbReference>
<evidence type="ECO:0000256" key="6">
    <source>
        <dbReference type="ARBA" id="ARBA00023229"/>
    </source>
</evidence>
<organism evidence="8">
    <name type="scientific">Micromonas pusilla</name>
    <name type="common">Picoplanktonic green alga</name>
    <name type="synonym">Chromulina pusilla</name>
    <dbReference type="NCBI Taxonomy" id="38833"/>
    <lineage>
        <taxon>Eukaryota</taxon>
        <taxon>Viridiplantae</taxon>
        <taxon>Chlorophyta</taxon>
        <taxon>Mamiellophyceae</taxon>
        <taxon>Mamiellales</taxon>
        <taxon>Mamiellaceae</taxon>
        <taxon>Micromonas</taxon>
    </lineage>
</organism>
<keyword evidence="6" id="KW-0414">Isoprene biosynthesis</keyword>
<dbReference type="CDD" id="cd00685">
    <property type="entry name" value="Trans_IPPS_HT"/>
    <property type="match status" value="1"/>
</dbReference>
<dbReference type="InterPro" id="IPR000092">
    <property type="entry name" value="Polyprenyl_synt"/>
</dbReference>
<dbReference type="Gene3D" id="1.10.600.10">
    <property type="entry name" value="Farnesyl Diphosphate Synthase"/>
    <property type="match status" value="1"/>
</dbReference>
<dbReference type="GO" id="GO:0009507">
    <property type="term" value="C:chloroplast"/>
    <property type="evidence" value="ECO:0007669"/>
    <property type="project" value="TreeGrafter"/>
</dbReference>
<dbReference type="GO" id="GO:0010236">
    <property type="term" value="P:plastoquinone biosynthetic process"/>
    <property type="evidence" value="ECO:0007669"/>
    <property type="project" value="TreeGrafter"/>
</dbReference>
<gene>
    <name evidence="8" type="ORF">MCOM1403_LOCUS10146</name>
</gene>
<evidence type="ECO:0000256" key="2">
    <source>
        <dbReference type="ARBA" id="ARBA00006706"/>
    </source>
</evidence>
<reference evidence="8" key="1">
    <citation type="submission" date="2021-01" db="EMBL/GenBank/DDBJ databases">
        <authorList>
            <person name="Corre E."/>
            <person name="Pelletier E."/>
            <person name="Niang G."/>
            <person name="Scheremetjew M."/>
            <person name="Finn R."/>
            <person name="Kale V."/>
            <person name="Holt S."/>
            <person name="Cochrane G."/>
            <person name="Meng A."/>
            <person name="Brown T."/>
            <person name="Cohen L."/>
        </authorList>
    </citation>
    <scope>NUCLEOTIDE SEQUENCE</scope>
    <source>
        <strain evidence="8">CCMP1723</strain>
    </source>
</reference>
<dbReference type="PROSITE" id="PS00444">
    <property type="entry name" value="POLYPRENYL_SYNTHASE_2"/>
    <property type="match status" value="1"/>
</dbReference>
<dbReference type="PANTHER" id="PTHR12001">
    <property type="entry name" value="GERANYLGERANYL PYROPHOSPHATE SYNTHASE"/>
    <property type="match status" value="1"/>
</dbReference>
<dbReference type="PROSITE" id="PS00723">
    <property type="entry name" value="POLYPRENYL_SYNTHASE_1"/>
    <property type="match status" value="1"/>
</dbReference>
<accession>A0A7S0IJH0</accession>
<evidence type="ECO:0000313" key="8">
    <source>
        <dbReference type="EMBL" id="CAD8523367.1"/>
    </source>
</evidence>
<dbReference type="PANTHER" id="PTHR12001:SF69">
    <property type="entry name" value="ALL TRANS-POLYPRENYL-DIPHOSPHATE SYNTHASE PDSS1"/>
    <property type="match status" value="1"/>
</dbReference>
<dbReference type="InterPro" id="IPR008949">
    <property type="entry name" value="Isoprenoid_synthase_dom_sf"/>
</dbReference>
<evidence type="ECO:0000256" key="1">
    <source>
        <dbReference type="ARBA" id="ARBA00001946"/>
    </source>
</evidence>
<dbReference type="Pfam" id="PF00348">
    <property type="entry name" value="polyprenyl_synt"/>
    <property type="match status" value="1"/>
</dbReference>
<keyword evidence="5" id="KW-0460">Magnesium</keyword>
<evidence type="ECO:0000256" key="3">
    <source>
        <dbReference type="ARBA" id="ARBA00022679"/>
    </source>
</evidence>
<name>A0A7S0IJH0_MICPS</name>
<proteinExistence type="inferred from homology"/>
<evidence type="ECO:0008006" key="9">
    <source>
        <dbReference type="Google" id="ProtNLM"/>
    </source>
</evidence>
<dbReference type="AlphaFoldDB" id="A0A7S0IJH0"/>
<dbReference type="GO" id="GO:0004659">
    <property type="term" value="F:prenyltransferase activity"/>
    <property type="evidence" value="ECO:0007669"/>
    <property type="project" value="InterPro"/>
</dbReference>
<keyword evidence="4" id="KW-0479">Metal-binding</keyword>
<dbReference type="EMBL" id="HBEQ01012616">
    <property type="protein sequence ID" value="CAD8523367.1"/>
    <property type="molecule type" value="Transcribed_RNA"/>
</dbReference>
<dbReference type="NCBIfam" id="TIGR02749">
    <property type="entry name" value="prenyl_cyano"/>
    <property type="match status" value="1"/>
</dbReference>
<evidence type="ECO:0000256" key="7">
    <source>
        <dbReference type="RuleBase" id="RU004466"/>
    </source>
</evidence>
<comment type="cofactor">
    <cofactor evidence="1">
        <name>Mg(2+)</name>
        <dbReference type="ChEBI" id="CHEBI:18420"/>
    </cofactor>
</comment>
<protein>
    <recommendedName>
        <fullName evidence="9">Solanesyl diphosphate synthase</fullName>
    </recommendedName>
</protein>
<keyword evidence="3 7" id="KW-0808">Transferase</keyword>
<dbReference type="InterPro" id="IPR033749">
    <property type="entry name" value="Polyprenyl_synt_CS"/>
</dbReference>
<evidence type="ECO:0000256" key="5">
    <source>
        <dbReference type="ARBA" id="ARBA00022842"/>
    </source>
</evidence>
<sequence length="445" mass="47641">MMSAGAARAVACAAAGEGRMTARARARTNGGSAAAWRVARWSEGRAGRSRVSGGVGGGFSGAALGGAGRAGADKSTAAVAVNGERAPSIDEMDMDPEHVKFASQDELDQSEVMVCKDGVCSYVIDDIIAPVKSDMEQMRSNILDIVGRKNPLLLAAADQIFGAGGKRLRPVLVFLVARATAQLMSMDDITERQRRLAEITEMIHTASLVHDDVLDDCDTRRGAETIHTLYGTRVAILAGDFLFAQSSWYLANLDNLEVIKLISQVIADFADGEISQAGALFNCDVTLEGYLEKSHNKTASLIAASCKSAAVFSEVSEDVKMDMYEYGKHLGLAFQIVDDILDFTQSEAQLGKPKGQDLASGNLTAPCIFALGRNPRLRELIETQFADPKDLAEAIEIVNESGIEDARRLAREEADMALAALKGLPEGKAKTSLVDMVGYVLERLY</sequence>
<evidence type="ECO:0000256" key="4">
    <source>
        <dbReference type="ARBA" id="ARBA00022723"/>
    </source>
</evidence>
<dbReference type="SUPFAM" id="SSF48576">
    <property type="entry name" value="Terpenoid synthases"/>
    <property type="match status" value="1"/>
</dbReference>
<dbReference type="SFLD" id="SFLDS00005">
    <property type="entry name" value="Isoprenoid_Synthase_Type_I"/>
    <property type="match status" value="1"/>
</dbReference>
<dbReference type="GO" id="GO:0046872">
    <property type="term" value="F:metal ion binding"/>
    <property type="evidence" value="ECO:0007669"/>
    <property type="project" value="UniProtKB-KW"/>
</dbReference>
<comment type="similarity">
    <text evidence="2 7">Belongs to the FPP/GGPP synthase family.</text>
</comment>